<dbReference type="OrthoDB" id="418169at2759"/>
<dbReference type="PANTHER" id="PTHR43991:SF9">
    <property type="entry name" value="DUF2415 DOMAIN-CONTAINING PROTEIN"/>
    <property type="match status" value="1"/>
</dbReference>
<feature type="compositionally biased region" description="Low complexity" evidence="1">
    <location>
        <begin position="301"/>
        <end position="341"/>
    </location>
</feature>
<organism evidence="2">
    <name type="scientific">Lichtheimia ramosa</name>
    <dbReference type="NCBI Taxonomy" id="688394"/>
    <lineage>
        <taxon>Eukaryota</taxon>
        <taxon>Fungi</taxon>
        <taxon>Fungi incertae sedis</taxon>
        <taxon>Mucoromycota</taxon>
        <taxon>Mucoromycotina</taxon>
        <taxon>Mucoromycetes</taxon>
        <taxon>Mucorales</taxon>
        <taxon>Lichtheimiaceae</taxon>
        <taxon>Lichtheimia</taxon>
    </lineage>
</organism>
<gene>
    <name evidence="2" type="ORF">LRAMOSA08465</name>
</gene>
<dbReference type="AlphaFoldDB" id="A0A077WH08"/>
<feature type="compositionally biased region" description="Acidic residues" evidence="1">
    <location>
        <begin position="1"/>
        <end position="18"/>
    </location>
</feature>
<feature type="compositionally biased region" description="Polar residues" evidence="1">
    <location>
        <begin position="370"/>
        <end position="383"/>
    </location>
</feature>
<dbReference type="PANTHER" id="PTHR43991">
    <property type="entry name" value="WD REPEAT PROTEIN (AFU_ORTHOLOGUE AFUA_8G05640)-RELATED"/>
    <property type="match status" value="1"/>
</dbReference>
<dbReference type="SUPFAM" id="SSF50978">
    <property type="entry name" value="WD40 repeat-like"/>
    <property type="match status" value="1"/>
</dbReference>
<evidence type="ECO:0000256" key="1">
    <source>
        <dbReference type="SAM" id="MobiDB-lite"/>
    </source>
</evidence>
<feature type="region of interest" description="Disordered" evidence="1">
    <location>
        <begin position="299"/>
        <end position="358"/>
    </location>
</feature>
<dbReference type="Gene3D" id="2.130.10.10">
    <property type="entry name" value="YVTN repeat-like/Quinoprotein amine dehydrogenase"/>
    <property type="match status" value="1"/>
</dbReference>
<reference evidence="2" key="1">
    <citation type="journal article" date="2014" name="Genome Announc.">
        <title>De novo whole-genome sequence and genome annotation of Lichtheimia ramosa.</title>
        <authorList>
            <person name="Linde J."/>
            <person name="Schwartze V."/>
            <person name="Binder U."/>
            <person name="Lass-Florl C."/>
            <person name="Voigt K."/>
            <person name="Horn F."/>
        </authorList>
    </citation>
    <scope>NUCLEOTIDE SEQUENCE</scope>
    <source>
        <strain evidence="2">JMRC FSU:6197</strain>
    </source>
</reference>
<dbReference type="EMBL" id="LK023318">
    <property type="protein sequence ID" value="CDS05937.1"/>
    <property type="molecule type" value="Genomic_DNA"/>
</dbReference>
<accession>A0A077WH08</accession>
<feature type="compositionally biased region" description="Low complexity" evidence="1">
    <location>
        <begin position="384"/>
        <end position="395"/>
    </location>
</feature>
<feature type="compositionally biased region" description="Low complexity" evidence="1">
    <location>
        <begin position="41"/>
        <end position="50"/>
    </location>
</feature>
<proteinExistence type="predicted"/>
<feature type="region of interest" description="Disordered" evidence="1">
    <location>
        <begin position="85"/>
        <end position="117"/>
    </location>
</feature>
<sequence>MASYEADCEDLSGDESWETDTAFLSNPPPTQPLYAFNDSMPHVTGTVTTPVLPPPTTSMQAIDELEAADDPSAYSDDSEYSLDYEYLGPRNPNYRPRDDPDSDASELSDAPDIQQDDTGIEQHYGTTAAASAATTAGFDMWDEDPYSTNDYTWESNDMRLTWFIKARKTQLAQLDAMAPWHRTSFWRKEKGWPRQLPSSCSTTNHDQSANALCLVLGNYGLTEQLYAIYRNRILECGKPTIMDSRRQQHQHQHPSLNRGASLGEQRLKQDALTWIDSDQHSSSCSSTSVRIQGSAMMDVKSSNNSNNNNGSSSSSSSSGNNQQHVSTTTTTTTMTTMSNHEGGSDDSSHSGTSSNGSKFCETHLSVSLRRSSTSDHPTYNHMLSSSSCSGDGNNNHDNPSMGIISKFVPFTKYIRRADFPPVFRQDSYMALEFEPLCLAQKYGYMAIGGLEGEFELYCCHDQEHPPRKIWGTKFKSKNNVQLMTNSVQIVRLSRLDRPNVFDHMLIVCMNEAGVLIYRLPPHHDCLEQQQHHQQVVQLYTHLRSFDNVPINDAKVSFDQRQMVCVGDDRYVFLFDLVHDPMTGSVVFTNQRKLLVPVHRLQGGGGVGGNDPAGEMPYSSQYVSWSQSSRHFAHTSDTHNHVLVWRAETQQVLYSIDAAGYTYAIAFHPRLEGVLAFTNRYGYLHTINLEEAIPTTTSSLHQHTQVVNILDHNDTQPFSAFSNNDQEGEHLAAHQEITMIAFRGERDRRLRILAKINGIQWSRDGKYLYVATKKRVLAYEFLMTSRSVSSLVELTGDKVREIFERFDSASREQDSSKQRMNLISRKRKRVDKKNTRPFKDPKIRATAWFTKWSLVPPHLRHTVLKESNMASHW</sequence>
<feature type="region of interest" description="Disordered" evidence="1">
    <location>
        <begin position="1"/>
        <end position="57"/>
    </location>
</feature>
<feature type="region of interest" description="Disordered" evidence="1">
    <location>
        <begin position="370"/>
        <end position="395"/>
    </location>
</feature>
<evidence type="ECO:0000313" key="2">
    <source>
        <dbReference type="EMBL" id="CDS05937.1"/>
    </source>
</evidence>
<name>A0A077WH08_9FUNG</name>
<protein>
    <submittedName>
        <fullName evidence="2">Uncharacterized protein</fullName>
    </submittedName>
</protein>
<dbReference type="InterPro" id="IPR015943">
    <property type="entry name" value="WD40/YVTN_repeat-like_dom_sf"/>
</dbReference>
<dbReference type="InterPro" id="IPR036322">
    <property type="entry name" value="WD40_repeat_dom_sf"/>
</dbReference>